<evidence type="ECO:0000313" key="2">
    <source>
        <dbReference type="Proteomes" id="UP000283855"/>
    </source>
</evidence>
<dbReference type="GeneID" id="78406147"/>
<dbReference type="Pfam" id="PF11188">
    <property type="entry name" value="DUF2975"/>
    <property type="match status" value="1"/>
</dbReference>
<name>A0A413T3Y9_9BACT</name>
<comment type="caution">
    <text evidence="1">The sequence shown here is derived from an EMBL/GenBank/DDBJ whole genome shotgun (WGS) entry which is preliminary data.</text>
</comment>
<reference evidence="1 2" key="1">
    <citation type="submission" date="2018-08" db="EMBL/GenBank/DDBJ databases">
        <title>A genome reference for cultivated species of the human gut microbiota.</title>
        <authorList>
            <person name="Zou Y."/>
            <person name="Xue W."/>
            <person name="Luo G."/>
        </authorList>
    </citation>
    <scope>NUCLEOTIDE SEQUENCE [LARGE SCALE GENOMIC DNA]</scope>
    <source>
        <strain evidence="1 2">AM42-38</strain>
    </source>
</reference>
<proteinExistence type="predicted"/>
<accession>A0A413T3Y9</accession>
<dbReference type="Proteomes" id="UP000283855">
    <property type="component" value="Unassembled WGS sequence"/>
</dbReference>
<dbReference type="RefSeq" id="WP_008140130.1">
    <property type="nucleotide sequence ID" value="NZ_CABJGD010000003.1"/>
</dbReference>
<organism evidence="1 2">
    <name type="scientific">Phocaeicola coprophilus</name>
    <dbReference type="NCBI Taxonomy" id="387090"/>
    <lineage>
        <taxon>Bacteria</taxon>
        <taxon>Pseudomonadati</taxon>
        <taxon>Bacteroidota</taxon>
        <taxon>Bacteroidia</taxon>
        <taxon>Bacteroidales</taxon>
        <taxon>Bacteroidaceae</taxon>
        <taxon>Phocaeicola</taxon>
    </lineage>
</organism>
<protein>
    <submittedName>
        <fullName evidence="1">DUF2975 domain-containing protein</fullName>
    </submittedName>
</protein>
<dbReference type="EMBL" id="QSFT01000003">
    <property type="protein sequence ID" value="RHA78296.1"/>
    <property type="molecule type" value="Genomic_DNA"/>
</dbReference>
<evidence type="ECO:0000313" key="1">
    <source>
        <dbReference type="EMBL" id="RHA78296.1"/>
    </source>
</evidence>
<gene>
    <name evidence="1" type="ORF">DW921_02280</name>
</gene>
<dbReference type="InterPro" id="IPR021354">
    <property type="entry name" value="DUF2975"/>
</dbReference>
<sequence length="216" mass="24256">MKHIKLLGILTILIIITEFVLSIPSGMESFQEGMEAGMQEATACKNNAQTPLPHPIKVTVQVSPVNAPLQTVTLNCGQNRTTQAVYATDSITCNISEPASHAILTIISIITLFPVLYGVYSLIRLLICVSRKEVFSRRNCWWLRWFTYSTALFSLLITLSEWILERAALQQIQLPGYEITGIDKTYVEWSSLFVMMLLTEIFAAGVKLQEEQDLTI</sequence>
<dbReference type="AlphaFoldDB" id="A0A413T3Y9"/>